<comment type="catalytic activity">
    <reaction evidence="7">
        <text>L-aspartate + L-glutamine + ATP + H2O = L-asparagine + L-glutamate + AMP + diphosphate + H(+)</text>
        <dbReference type="Rhea" id="RHEA:12228"/>
        <dbReference type="ChEBI" id="CHEBI:15377"/>
        <dbReference type="ChEBI" id="CHEBI:15378"/>
        <dbReference type="ChEBI" id="CHEBI:29985"/>
        <dbReference type="ChEBI" id="CHEBI:29991"/>
        <dbReference type="ChEBI" id="CHEBI:30616"/>
        <dbReference type="ChEBI" id="CHEBI:33019"/>
        <dbReference type="ChEBI" id="CHEBI:58048"/>
        <dbReference type="ChEBI" id="CHEBI:58359"/>
        <dbReference type="ChEBI" id="CHEBI:456215"/>
        <dbReference type="EC" id="6.3.5.4"/>
    </reaction>
</comment>
<dbReference type="GO" id="GO:0004066">
    <property type="term" value="F:asparagine synthase (glutamine-hydrolyzing) activity"/>
    <property type="evidence" value="ECO:0007669"/>
    <property type="project" value="UniProtKB-EC"/>
</dbReference>
<dbReference type="Gene3D" id="3.60.20.10">
    <property type="entry name" value="Glutamine Phosphoribosylpyrophosphate, subunit 1, domain 1"/>
    <property type="match status" value="1"/>
</dbReference>
<dbReference type="AlphaFoldDB" id="A0A1G2BZH0"/>
<comment type="pathway">
    <text evidence="1">Amino-acid biosynthesis; L-asparagine biosynthesis; L-asparagine from L-aspartate (L-Gln route): step 1/1.</text>
</comment>
<dbReference type="Pfam" id="PF13537">
    <property type="entry name" value="GATase_7"/>
    <property type="match status" value="1"/>
</dbReference>
<comment type="similarity">
    <text evidence="2">Belongs to the asparagine synthetase family.</text>
</comment>
<name>A0A1G2BZH0_9BACT</name>
<feature type="binding site" evidence="9">
    <location>
        <position position="282"/>
    </location>
    <ligand>
        <name>ATP</name>
        <dbReference type="ChEBI" id="CHEBI:30616"/>
    </ligand>
</feature>
<keyword evidence="8" id="KW-0061">Asparagine biosynthesis</keyword>
<dbReference type="SUPFAM" id="SSF52402">
    <property type="entry name" value="Adenine nucleotide alpha hydrolases-like"/>
    <property type="match status" value="1"/>
</dbReference>
<dbReference type="PIRSF" id="PIRSF001589">
    <property type="entry name" value="Asn_synthetase_glu-h"/>
    <property type="match status" value="1"/>
</dbReference>
<proteinExistence type="inferred from homology"/>
<sequence>MCGIAGYLGYGNQKILEEMTNTLYHRGPDDKGFLLDGKVGLGHRRLSIIDLSHSGHQPMSNEDGSIQIVLNGEIYNYLDLKKQLKNKHQFVSQTDTEIIIHLYEEVGERVFQYLSGMFALAIYDKNKQKLILARDRMGKKPLYWAKFEDTLMFSSELKSLIKHPKFKKELNLEALNKYLRYEYVPTPHSIFKNVYKLEPGHYLEYDGQNIKKVKFWDVSFQATDLSFDQAVSKLDEKINQATKIRLVSDVPLGVFLSGGIDSSLVTYYAQKNSLQKIKTFSIGFKEKSFDESDYAKQVADYLGTDHQQAILSAQDSLEFIPQIADLLDEPMADPSIVPTYLLSKFTKQQVTVALGGDGGDELFLGYDTFVAQRYADIYDKAPMFLRKLIAKATSGLPSSFSNISLDFKIKKFTQDFEGNRMYRHHRWLGSFDYNQKANLFTEDIWRNLKNNNEFDDLDNYLKIFKENNYYKKLIYFYFKTYLLDDILVKIDRASMFNALEVRAPLLDYNVVDFANSLPLDYKLKGTETKYILKKLMSGKLPDDIIYRKKKGFGMPIASWLSNELKPLVQTLLAPDKIKQEGLFNYKYIEKLLNNHFEKKQDNRKLIWTLLVFEMWREKWFN</sequence>
<evidence type="ECO:0000256" key="7">
    <source>
        <dbReference type="ARBA" id="ARBA00048741"/>
    </source>
</evidence>
<dbReference type="PANTHER" id="PTHR43284">
    <property type="entry name" value="ASPARAGINE SYNTHETASE (GLUTAMINE-HYDROLYZING)"/>
    <property type="match status" value="1"/>
</dbReference>
<dbReference type="EMBL" id="MHKQ01000020">
    <property type="protein sequence ID" value="OGY93547.1"/>
    <property type="molecule type" value="Genomic_DNA"/>
</dbReference>
<dbReference type="InterPro" id="IPR051786">
    <property type="entry name" value="ASN_synthetase/amidase"/>
</dbReference>
<evidence type="ECO:0000256" key="9">
    <source>
        <dbReference type="PIRSR" id="PIRSR001589-2"/>
    </source>
</evidence>
<dbReference type="GO" id="GO:0005829">
    <property type="term" value="C:cytosol"/>
    <property type="evidence" value="ECO:0007669"/>
    <property type="project" value="TreeGrafter"/>
</dbReference>
<dbReference type="InterPro" id="IPR006426">
    <property type="entry name" value="Asn_synth_AEB"/>
</dbReference>
<dbReference type="EC" id="6.3.5.4" evidence="3"/>
<evidence type="ECO:0000256" key="8">
    <source>
        <dbReference type="PIRSR" id="PIRSR001589-1"/>
    </source>
</evidence>
<dbReference type="Gene3D" id="3.40.50.620">
    <property type="entry name" value="HUPs"/>
    <property type="match status" value="1"/>
</dbReference>
<dbReference type="GO" id="GO:0006529">
    <property type="term" value="P:asparagine biosynthetic process"/>
    <property type="evidence" value="ECO:0007669"/>
    <property type="project" value="UniProtKB-KW"/>
</dbReference>
<feature type="active site" description="For GATase activity" evidence="8">
    <location>
        <position position="2"/>
    </location>
</feature>
<evidence type="ECO:0000259" key="11">
    <source>
        <dbReference type="PROSITE" id="PS51278"/>
    </source>
</evidence>
<evidence type="ECO:0000256" key="1">
    <source>
        <dbReference type="ARBA" id="ARBA00005187"/>
    </source>
</evidence>
<comment type="caution">
    <text evidence="12">The sequence shown here is derived from an EMBL/GenBank/DDBJ whole genome shotgun (WGS) entry which is preliminary data.</text>
</comment>
<dbReference type="InterPro" id="IPR014729">
    <property type="entry name" value="Rossmann-like_a/b/a_fold"/>
</dbReference>
<dbReference type="Pfam" id="PF00733">
    <property type="entry name" value="Asn_synthase"/>
    <property type="match status" value="1"/>
</dbReference>
<dbReference type="InterPro" id="IPR029055">
    <property type="entry name" value="Ntn_hydrolases_N"/>
</dbReference>
<protein>
    <recommendedName>
        <fullName evidence="3">asparagine synthase (glutamine-hydrolyzing)</fullName>
        <ecNumber evidence="3">6.3.5.4</ecNumber>
    </recommendedName>
</protein>
<dbReference type="PANTHER" id="PTHR43284:SF1">
    <property type="entry name" value="ASPARAGINE SYNTHETASE"/>
    <property type="match status" value="1"/>
</dbReference>
<dbReference type="InterPro" id="IPR001962">
    <property type="entry name" value="Asn_synthase"/>
</dbReference>
<evidence type="ECO:0000256" key="10">
    <source>
        <dbReference type="PIRSR" id="PIRSR001589-3"/>
    </source>
</evidence>
<feature type="domain" description="Glutamine amidotransferase type-2" evidence="11">
    <location>
        <begin position="2"/>
        <end position="208"/>
    </location>
</feature>
<dbReference type="NCBIfam" id="TIGR01536">
    <property type="entry name" value="asn_synth_AEB"/>
    <property type="match status" value="1"/>
</dbReference>
<evidence type="ECO:0000256" key="3">
    <source>
        <dbReference type="ARBA" id="ARBA00012737"/>
    </source>
</evidence>
<dbReference type="CDD" id="cd01991">
    <property type="entry name" value="Asn_synthase_B_C"/>
    <property type="match status" value="1"/>
</dbReference>
<keyword evidence="6 8" id="KW-0315">Glutamine amidotransferase</keyword>
<evidence type="ECO:0000313" key="13">
    <source>
        <dbReference type="Proteomes" id="UP000177626"/>
    </source>
</evidence>
<dbReference type="GO" id="GO:0005524">
    <property type="term" value="F:ATP binding"/>
    <property type="evidence" value="ECO:0007669"/>
    <property type="project" value="UniProtKB-KW"/>
</dbReference>
<dbReference type="Proteomes" id="UP000177626">
    <property type="component" value="Unassembled WGS sequence"/>
</dbReference>
<dbReference type="InterPro" id="IPR017932">
    <property type="entry name" value="GATase_2_dom"/>
</dbReference>
<dbReference type="PROSITE" id="PS51278">
    <property type="entry name" value="GATASE_TYPE_2"/>
    <property type="match status" value="1"/>
</dbReference>
<reference evidence="12 13" key="1">
    <citation type="journal article" date="2016" name="Nat. Commun.">
        <title>Thousands of microbial genomes shed light on interconnected biogeochemical processes in an aquifer system.</title>
        <authorList>
            <person name="Anantharaman K."/>
            <person name="Brown C.T."/>
            <person name="Hug L.A."/>
            <person name="Sharon I."/>
            <person name="Castelle C.J."/>
            <person name="Probst A.J."/>
            <person name="Thomas B.C."/>
            <person name="Singh A."/>
            <person name="Wilkins M.J."/>
            <person name="Karaoz U."/>
            <person name="Brodie E.L."/>
            <person name="Williams K.H."/>
            <person name="Hubbard S.S."/>
            <person name="Banfield J.F."/>
        </authorList>
    </citation>
    <scope>NUCLEOTIDE SEQUENCE [LARGE SCALE GENOMIC DNA]</scope>
</reference>
<accession>A0A1G2BZH0</accession>
<evidence type="ECO:0000313" key="12">
    <source>
        <dbReference type="EMBL" id="OGY93547.1"/>
    </source>
</evidence>
<evidence type="ECO:0000256" key="6">
    <source>
        <dbReference type="ARBA" id="ARBA00022962"/>
    </source>
</evidence>
<dbReference type="InterPro" id="IPR033738">
    <property type="entry name" value="AsnB_N"/>
</dbReference>
<dbReference type="CDD" id="cd00712">
    <property type="entry name" value="AsnB"/>
    <property type="match status" value="1"/>
</dbReference>
<feature type="site" description="Important for beta-aspartyl-AMP intermediate formation" evidence="10">
    <location>
        <position position="357"/>
    </location>
</feature>
<evidence type="ECO:0000256" key="5">
    <source>
        <dbReference type="ARBA" id="ARBA00022840"/>
    </source>
</evidence>
<gene>
    <name evidence="12" type="ORF">A2406_02855</name>
</gene>
<keyword evidence="5 9" id="KW-0067">ATP-binding</keyword>
<organism evidence="12 13">
    <name type="scientific">Candidatus Komeilibacteria bacterium RIFOXYC1_FULL_37_11</name>
    <dbReference type="NCBI Taxonomy" id="1798555"/>
    <lineage>
        <taxon>Bacteria</taxon>
        <taxon>Candidatus Komeiliibacteriota</taxon>
    </lineage>
</organism>
<evidence type="ECO:0000256" key="2">
    <source>
        <dbReference type="ARBA" id="ARBA00005752"/>
    </source>
</evidence>
<feature type="binding site" evidence="9">
    <location>
        <position position="95"/>
    </location>
    <ligand>
        <name>L-glutamine</name>
        <dbReference type="ChEBI" id="CHEBI:58359"/>
    </ligand>
</feature>
<keyword evidence="4 9" id="KW-0547">Nucleotide-binding</keyword>
<keyword evidence="8" id="KW-0028">Amino-acid biosynthesis</keyword>
<evidence type="ECO:0000256" key="4">
    <source>
        <dbReference type="ARBA" id="ARBA00022741"/>
    </source>
</evidence>
<dbReference type="SUPFAM" id="SSF56235">
    <property type="entry name" value="N-terminal nucleophile aminohydrolases (Ntn hydrolases)"/>
    <property type="match status" value="1"/>
</dbReference>